<dbReference type="EMBL" id="BMLQ01000006">
    <property type="protein sequence ID" value="GGO46624.1"/>
    <property type="molecule type" value="Genomic_DNA"/>
</dbReference>
<organism evidence="3 4">
    <name type="scientific">Citricoccus zhacaiensis</name>
    <dbReference type="NCBI Taxonomy" id="489142"/>
    <lineage>
        <taxon>Bacteria</taxon>
        <taxon>Bacillati</taxon>
        <taxon>Actinomycetota</taxon>
        <taxon>Actinomycetes</taxon>
        <taxon>Micrococcales</taxon>
        <taxon>Micrococcaceae</taxon>
        <taxon>Citricoccus</taxon>
    </lineage>
</organism>
<dbReference type="Proteomes" id="UP000642509">
    <property type="component" value="Unassembled WGS sequence"/>
</dbReference>
<name>A0ABQ2M3Q0_9MICC</name>
<dbReference type="InterPro" id="IPR036388">
    <property type="entry name" value="WH-like_DNA-bd_sf"/>
</dbReference>
<gene>
    <name evidence="3" type="ORF">GCM10010977_22010</name>
</gene>
<dbReference type="PANTHER" id="PTHR35149">
    <property type="entry name" value="SLL5132 PROTEIN"/>
    <property type="match status" value="1"/>
</dbReference>
<evidence type="ECO:0008006" key="5">
    <source>
        <dbReference type="Google" id="ProtNLM"/>
    </source>
</evidence>
<proteinExistence type="predicted"/>
<evidence type="ECO:0000313" key="4">
    <source>
        <dbReference type="Proteomes" id="UP000642509"/>
    </source>
</evidence>
<dbReference type="Pfam" id="PF03235">
    <property type="entry name" value="GmrSD_N"/>
    <property type="match status" value="1"/>
</dbReference>
<feature type="domain" description="GmrSD restriction endonucleases C-terminal" evidence="2">
    <location>
        <begin position="414"/>
        <end position="552"/>
    </location>
</feature>
<dbReference type="SUPFAM" id="SSF46767">
    <property type="entry name" value="Methylated DNA-protein cysteine methyltransferase, C-terminal domain"/>
    <property type="match status" value="1"/>
</dbReference>
<dbReference type="InterPro" id="IPR004919">
    <property type="entry name" value="GmrSD_N"/>
</dbReference>
<dbReference type="InterPro" id="IPR011089">
    <property type="entry name" value="GmrSD_C"/>
</dbReference>
<dbReference type="RefSeq" id="WP_188806211.1">
    <property type="nucleotide sequence ID" value="NZ_BAAAOU010000009.1"/>
</dbReference>
<keyword evidence="4" id="KW-1185">Reference proteome</keyword>
<dbReference type="PANTHER" id="PTHR35149:SF2">
    <property type="entry name" value="DUF262 DOMAIN-CONTAINING PROTEIN"/>
    <property type="match status" value="1"/>
</dbReference>
<protein>
    <recommendedName>
        <fullName evidence="5">DUF262 domain-containing protein</fullName>
    </recommendedName>
</protein>
<evidence type="ECO:0000259" key="2">
    <source>
        <dbReference type="Pfam" id="PF07510"/>
    </source>
</evidence>
<evidence type="ECO:0000259" key="1">
    <source>
        <dbReference type="Pfam" id="PF03235"/>
    </source>
</evidence>
<dbReference type="InterPro" id="IPR036217">
    <property type="entry name" value="MethylDNA_cys_MeTrfase_DNAb"/>
</dbReference>
<dbReference type="Pfam" id="PF07510">
    <property type="entry name" value="GmrSD_C"/>
    <property type="match status" value="1"/>
</dbReference>
<comment type="caution">
    <text evidence="3">The sequence shown here is derived from an EMBL/GenBank/DDBJ whole genome shotgun (WGS) entry which is preliminary data.</text>
</comment>
<accession>A0ABQ2M3Q0</accession>
<evidence type="ECO:0000313" key="3">
    <source>
        <dbReference type="EMBL" id="GGO46624.1"/>
    </source>
</evidence>
<reference evidence="4" key="1">
    <citation type="journal article" date="2019" name="Int. J. Syst. Evol. Microbiol.">
        <title>The Global Catalogue of Microorganisms (GCM) 10K type strain sequencing project: providing services to taxonomists for standard genome sequencing and annotation.</title>
        <authorList>
            <consortium name="The Broad Institute Genomics Platform"/>
            <consortium name="The Broad Institute Genome Sequencing Center for Infectious Disease"/>
            <person name="Wu L."/>
            <person name="Ma J."/>
        </authorList>
    </citation>
    <scope>NUCLEOTIDE SEQUENCE [LARGE SCALE GENOMIC DNA]</scope>
    <source>
        <strain evidence="4">CGMCC 1.7064</strain>
    </source>
</reference>
<feature type="domain" description="GmrSD restriction endonucleases N-terminal" evidence="1">
    <location>
        <begin position="10"/>
        <end position="228"/>
    </location>
</feature>
<dbReference type="Gene3D" id="1.10.10.10">
    <property type="entry name" value="Winged helix-like DNA-binding domain superfamily/Winged helix DNA-binding domain"/>
    <property type="match status" value="1"/>
</dbReference>
<sequence>MVKASEISVQKLLEGSYSYQIPLYQRTYSWTRDQLERLWEDVVTLAEERSEDAKATHFIGSIVLAPGAGNGPGVHEYLVVDGQQRLTTLTLLLAAVRDHRRDHEAPQHFDRINEKYLLNKWESGVHRYKLLPTQADRASYQACIDATPHAGGTDGIGTAYRYFQSQLIAADDPDDPVDIERIEEAVTAGLALVSVTTSVEDNTYRIFESLNNTGLQLTQGDLLRNYIFMRLPTQGETVYQSLWLPLQNQLESRDLELLFWLDLVQKDPSVKQTDTYEAQKRRMERLKTEDDIRQDVERLARLGGLLSVILKPNTEHDASVRTRLQRLRAWGTTTVYPILLFLLDQRAQGAASSETIAQAMLYLESFLVRRVLAGQATTGINRILLGAVVEIQKAEDVAAGLHRYLSTGRKYFLRDDRLVSALQTIPFYLNGRSNQRKLILQWLEESFENKEPVDLTTLTIEHVMPRTLTQEWRNDLARDLTADETAEEIHEALLHTLGNLTLTGYNSSLSNSPFAVKRAQLTQSGLRMNQSIAKHQTWGRPEILARAESLAQRIAQIWPAPVDVAETTPFAPGWMLMEQAVAALPPGGWTTYGDLAALIGSHPVPVGQRVATRPLKNGHRVLQAAGTISPGFRWYETDRTDDPIQVLSEEGVQFDDQNRADPAQRLDVDDLARLVGADLEESTEPLAVPDGGTPERRDSFLNQLTDNGADVTQAVLRVINEWSGLGGAVRYGSAAMTSCYLEYPMADGQPMAPVIIYPNAHFEVVFMYLQGHEPFQDPALLEELRVRINQIPGVDIPGNQPLKRPNIRLETLVHKGAVEALGDALRWFYDTMNICEKKAPELQKS</sequence>